<reference evidence="1 2" key="1">
    <citation type="submission" date="2021-03" db="EMBL/GenBank/DDBJ databases">
        <title>Enterococcal diversity collection.</title>
        <authorList>
            <person name="Gilmore M.S."/>
            <person name="Schwartzman J."/>
            <person name="Van Tyne D."/>
            <person name="Martin M."/>
            <person name="Earl A.M."/>
            <person name="Manson A.L."/>
            <person name="Straub T."/>
            <person name="Salamzade R."/>
            <person name="Saavedra J."/>
            <person name="Lebreton F."/>
            <person name="Prichula J."/>
            <person name="Schaufler K."/>
            <person name="Gaca A."/>
            <person name="Sgardioli B."/>
            <person name="Wagenaar J."/>
            <person name="Strong T."/>
        </authorList>
    </citation>
    <scope>NUCLEOTIDE SEQUENCE [LARGE SCALE GENOMIC DNA]</scope>
    <source>
        <strain evidence="1 2">669A</strain>
    </source>
</reference>
<accession>A0ABS3LGS6</accession>
<sequence length="71" mass="8016">MPEKPVGNMEHAHDPEKLGLPKPVIVTFMDGEVVEGTLIAVHPKRMDIELSDKRVISVFKHAIKYFEHPEG</sequence>
<protein>
    <submittedName>
        <fullName evidence="1">Uncharacterized protein</fullName>
    </submittedName>
</protein>
<dbReference type="Gene3D" id="2.30.30.100">
    <property type="match status" value="1"/>
</dbReference>
<dbReference type="EMBL" id="JAFREM010000048">
    <property type="protein sequence ID" value="MBO1308837.1"/>
    <property type="molecule type" value="Genomic_DNA"/>
</dbReference>
<organism evidence="1 2">
    <name type="scientific">Candidatus Enterococcus moelleringii</name>
    <dbReference type="NCBI Taxonomy" id="2815325"/>
    <lineage>
        <taxon>Bacteria</taxon>
        <taxon>Bacillati</taxon>
        <taxon>Bacillota</taxon>
        <taxon>Bacilli</taxon>
        <taxon>Lactobacillales</taxon>
        <taxon>Enterococcaceae</taxon>
        <taxon>Enterococcus</taxon>
    </lineage>
</organism>
<dbReference type="RefSeq" id="WP_207675827.1">
    <property type="nucleotide sequence ID" value="NZ_JAFREM010000048.1"/>
</dbReference>
<keyword evidence="2" id="KW-1185">Reference proteome</keyword>
<dbReference type="Proteomes" id="UP000664601">
    <property type="component" value="Unassembled WGS sequence"/>
</dbReference>
<comment type="caution">
    <text evidence="1">The sequence shown here is derived from an EMBL/GenBank/DDBJ whole genome shotgun (WGS) entry which is preliminary data.</text>
</comment>
<gene>
    <name evidence="1" type="ORF">JZO70_21880</name>
</gene>
<proteinExistence type="predicted"/>
<evidence type="ECO:0000313" key="2">
    <source>
        <dbReference type="Proteomes" id="UP000664601"/>
    </source>
</evidence>
<dbReference type="SUPFAM" id="SSF50182">
    <property type="entry name" value="Sm-like ribonucleoproteins"/>
    <property type="match status" value="1"/>
</dbReference>
<dbReference type="InterPro" id="IPR010920">
    <property type="entry name" value="LSM_dom_sf"/>
</dbReference>
<evidence type="ECO:0000313" key="1">
    <source>
        <dbReference type="EMBL" id="MBO1308837.1"/>
    </source>
</evidence>
<name>A0ABS3LGS6_9ENTE</name>